<name>A0A1V3TYK5_ELIME</name>
<dbReference type="EMBL" id="MPOG01000014">
    <property type="protein sequence ID" value="OOH94491.1"/>
    <property type="molecule type" value="Genomic_DNA"/>
</dbReference>
<proteinExistence type="predicted"/>
<dbReference type="KEGG" id="emg:BBD33_10040"/>
<keyword evidence="2" id="KW-1185">Reference proteome</keyword>
<dbReference type="Proteomes" id="UP000188947">
    <property type="component" value="Unassembled WGS sequence"/>
</dbReference>
<reference evidence="1 2" key="1">
    <citation type="submission" date="2016-11" db="EMBL/GenBank/DDBJ databases">
        <title>Genome sequence and comparative genomic analysis of clinical strain Elizabethkingia meningoseptica 61421 PRCM.</title>
        <authorList>
            <person name="Wang M."/>
            <person name="Hu S."/>
            <person name="Cao L."/>
            <person name="Jiang T."/>
            <person name="Zhou Y."/>
            <person name="Ming D."/>
        </authorList>
    </citation>
    <scope>NUCLEOTIDE SEQUENCE [LARGE SCALE GENOMIC DNA]</scope>
    <source>
        <strain evidence="1 2">61421 PRCM</strain>
    </source>
</reference>
<evidence type="ECO:0000313" key="2">
    <source>
        <dbReference type="Proteomes" id="UP000188947"/>
    </source>
</evidence>
<protein>
    <submittedName>
        <fullName evidence="1">Uncharacterized protein</fullName>
    </submittedName>
</protein>
<dbReference type="OrthoDB" id="1263809at2"/>
<sequence>MKKNNPEYNSLLGKSKREILGKLGEGFNFFPDDIWIYELNKTWWGVKKISLLLRFEQDNVIKAEKVSYYGKLKLK</sequence>
<organism evidence="1 2">
    <name type="scientific">Elizabethkingia meningoseptica</name>
    <name type="common">Chryseobacterium meningosepticum</name>
    <dbReference type="NCBI Taxonomy" id="238"/>
    <lineage>
        <taxon>Bacteria</taxon>
        <taxon>Pseudomonadati</taxon>
        <taxon>Bacteroidota</taxon>
        <taxon>Flavobacteriia</taxon>
        <taxon>Flavobacteriales</taxon>
        <taxon>Weeksellaceae</taxon>
        <taxon>Elizabethkingia</taxon>
    </lineage>
</organism>
<dbReference type="GeneID" id="48542640"/>
<dbReference type="RefSeq" id="WP_019051125.1">
    <property type="nucleotide sequence ID" value="NZ_CP014338.1"/>
</dbReference>
<comment type="caution">
    <text evidence="1">The sequence shown here is derived from an EMBL/GenBank/DDBJ whole genome shotgun (WGS) entry which is preliminary data.</text>
</comment>
<accession>A0A1V3TYK5</accession>
<dbReference type="AlphaFoldDB" id="A0A1V3TYK5"/>
<gene>
    <name evidence="1" type="ORF">BMF97_13035</name>
</gene>
<evidence type="ECO:0000313" key="1">
    <source>
        <dbReference type="EMBL" id="OOH94491.1"/>
    </source>
</evidence>